<dbReference type="SMART" id="SM00563">
    <property type="entry name" value="PlsC"/>
    <property type="match status" value="1"/>
</dbReference>
<dbReference type="PANTHER" id="PTHR30068:SF3">
    <property type="entry name" value="PHOSPHOLIPID_GLYCEROL ACYLTRANSFERASE DOMAIN-CONTAINING PROTEIN"/>
    <property type="match status" value="1"/>
</dbReference>
<dbReference type="EMBL" id="CP000934">
    <property type="protein sequence ID" value="ACE82775.1"/>
    <property type="molecule type" value="Genomic_DNA"/>
</dbReference>
<dbReference type="InterPro" id="IPR002123">
    <property type="entry name" value="Plipid/glycerol_acylTrfase"/>
</dbReference>
<reference evidence="2 3" key="1">
    <citation type="journal article" date="2008" name="J. Bacteriol.">
        <title>Insights into plant cell wall degradation from the genome sequence of the soil bacterium Cellvibrio japonicus.</title>
        <authorList>
            <person name="Deboy R.T."/>
            <person name="Mongodin E.F."/>
            <person name="Fouts D.E."/>
            <person name="Tailford L.E."/>
            <person name="Khouri H."/>
            <person name="Emerson J.B."/>
            <person name="Mohamoud Y."/>
            <person name="Watkins K."/>
            <person name="Henrissat B."/>
            <person name="Gilbert H.J."/>
            <person name="Nelson K.E."/>
        </authorList>
    </citation>
    <scope>NUCLEOTIDE SEQUENCE [LARGE SCALE GENOMIC DNA]</scope>
    <source>
        <strain evidence="2 3">Ueda107</strain>
    </source>
</reference>
<name>B3PKF0_CELJU</name>
<dbReference type="PANTHER" id="PTHR30068">
    <property type="entry name" value="URONATE ISOMERASE"/>
    <property type="match status" value="1"/>
</dbReference>
<dbReference type="Pfam" id="PF01553">
    <property type="entry name" value="Acyltransferase"/>
    <property type="match status" value="1"/>
</dbReference>
<dbReference type="GO" id="GO:0019698">
    <property type="term" value="P:D-galacturonate catabolic process"/>
    <property type="evidence" value="ECO:0007669"/>
    <property type="project" value="TreeGrafter"/>
</dbReference>
<organism evidence="2 3">
    <name type="scientific">Cellvibrio japonicus (strain Ueda107)</name>
    <name type="common">Pseudomonas fluorescens subsp. cellulosa</name>
    <dbReference type="NCBI Taxonomy" id="498211"/>
    <lineage>
        <taxon>Bacteria</taxon>
        <taxon>Pseudomonadati</taxon>
        <taxon>Pseudomonadota</taxon>
        <taxon>Gammaproteobacteria</taxon>
        <taxon>Cellvibrionales</taxon>
        <taxon>Cellvibrionaceae</taxon>
        <taxon>Cellvibrio</taxon>
    </lineage>
</organism>
<dbReference type="SUPFAM" id="SSF69593">
    <property type="entry name" value="Glycerol-3-phosphate (1)-acyltransferase"/>
    <property type="match status" value="1"/>
</dbReference>
<accession>B3PKF0</accession>
<evidence type="ECO:0000313" key="2">
    <source>
        <dbReference type="EMBL" id="ACE82775.1"/>
    </source>
</evidence>
<dbReference type="AlphaFoldDB" id="B3PKF0"/>
<keyword evidence="3" id="KW-1185">Reference proteome</keyword>
<dbReference type="Proteomes" id="UP000001036">
    <property type="component" value="Chromosome"/>
</dbReference>
<keyword evidence="2" id="KW-0808">Transferase</keyword>
<proteinExistence type="predicted"/>
<feature type="domain" description="Phospholipid/glycerol acyltransferase" evidence="1">
    <location>
        <begin position="160"/>
        <end position="297"/>
    </location>
</feature>
<dbReference type="KEGG" id="cja:CJA_2418"/>
<sequence length="442" mass="48833">MGAARSGRHHRTRVPAGGGCGGILGLFSVCCAAIFADLAHGCQGVFSRCQDAFAMSFPMNEFDDIRPYNDDEVRPVLDRILADAELSDAVVKLKFPNASQWLGWLLRPLAKNRLTRELAGVQDVAGFQHVVEKYMAAMIKTTTKSLTVSGLEKLDPQQAYLFISNHRDIAMDPAFVNWVLYHNDCNTLRIAIGDNLLTKPYVSDLMRLNKSFIVNRSAKAPREKLKAAKHLSAYIYHSIVNDNANIWIAQREGRAKDGCDKTNSAVLGMLTLNKPKTEELATYVGQLRIVPVSISYELDPCDAAKARELYHQRTQGNYQKEEHEDVKSIAMGIAGQKGHIHLAFGKVLESNYADTDALVEDLDREILGNYVLHATNCFAYEMLHGKAPAVTYGHPQTPYEGASLGAERAEFEARINAIPAAYRDIALGIYANPVVSKLAHAD</sequence>
<evidence type="ECO:0000313" key="3">
    <source>
        <dbReference type="Proteomes" id="UP000001036"/>
    </source>
</evidence>
<dbReference type="GO" id="GO:0042840">
    <property type="term" value="P:D-glucuronate catabolic process"/>
    <property type="evidence" value="ECO:0007669"/>
    <property type="project" value="TreeGrafter"/>
</dbReference>
<keyword evidence="2" id="KW-0012">Acyltransferase</keyword>
<gene>
    <name evidence="2" type="ordered locus">CJA_2418</name>
</gene>
<dbReference type="GO" id="GO:0016746">
    <property type="term" value="F:acyltransferase activity"/>
    <property type="evidence" value="ECO:0007669"/>
    <property type="project" value="UniProtKB-KW"/>
</dbReference>
<protein>
    <submittedName>
        <fullName evidence="2">Acyltransferase domain protein</fullName>
    </submittedName>
</protein>
<dbReference type="eggNOG" id="COG0204">
    <property type="taxonomic scope" value="Bacteria"/>
</dbReference>
<dbReference type="STRING" id="498211.CJA_2418"/>
<evidence type="ECO:0000259" key="1">
    <source>
        <dbReference type="SMART" id="SM00563"/>
    </source>
</evidence>
<dbReference type="HOGENOM" id="CLU_061982_0_0_6"/>